<feature type="region of interest" description="Disordered" evidence="1">
    <location>
        <begin position="163"/>
        <end position="190"/>
    </location>
</feature>
<keyword evidence="2" id="KW-0472">Membrane</keyword>
<feature type="compositionally biased region" description="Basic residues" evidence="1">
    <location>
        <begin position="163"/>
        <end position="176"/>
    </location>
</feature>
<feature type="transmembrane region" description="Helical" evidence="2">
    <location>
        <begin position="136"/>
        <end position="158"/>
    </location>
</feature>
<dbReference type="OrthoDB" id="785439at2759"/>
<evidence type="ECO:0000256" key="2">
    <source>
        <dbReference type="SAM" id="Phobius"/>
    </source>
</evidence>
<reference evidence="3" key="1">
    <citation type="journal article" date="2017" name="Nature">
        <title>The sunflower genome provides insights into oil metabolism, flowering and Asterid evolution.</title>
        <authorList>
            <person name="Badouin H."/>
            <person name="Gouzy J."/>
            <person name="Grassa C.J."/>
            <person name="Murat F."/>
            <person name="Staton S.E."/>
            <person name="Cottret L."/>
            <person name="Lelandais-Briere C."/>
            <person name="Owens G.L."/>
            <person name="Carrere S."/>
            <person name="Mayjonade B."/>
            <person name="Legrand L."/>
            <person name="Gill N."/>
            <person name="Kane N.C."/>
            <person name="Bowers J.E."/>
            <person name="Hubner S."/>
            <person name="Bellec A."/>
            <person name="Berard A."/>
            <person name="Berges H."/>
            <person name="Blanchet N."/>
            <person name="Boniface M.C."/>
            <person name="Brunel D."/>
            <person name="Catrice O."/>
            <person name="Chaidir N."/>
            <person name="Claudel C."/>
            <person name="Donnadieu C."/>
            <person name="Faraut T."/>
            <person name="Fievet G."/>
            <person name="Helmstetter N."/>
            <person name="King M."/>
            <person name="Knapp S.J."/>
            <person name="Lai Z."/>
            <person name="Le Paslier M.C."/>
            <person name="Lippi Y."/>
            <person name="Lorenzon L."/>
            <person name="Mandel J.R."/>
            <person name="Marage G."/>
            <person name="Marchand G."/>
            <person name="Marquand E."/>
            <person name="Bret-Mestries E."/>
            <person name="Morien E."/>
            <person name="Nambeesan S."/>
            <person name="Nguyen T."/>
            <person name="Pegot-Espagnet P."/>
            <person name="Pouilly N."/>
            <person name="Raftis F."/>
            <person name="Sallet E."/>
            <person name="Schiex T."/>
            <person name="Thomas J."/>
            <person name="Vandecasteele C."/>
            <person name="Vares D."/>
            <person name="Vear F."/>
            <person name="Vautrin S."/>
            <person name="Crespi M."/>
            <person name="Mangin B."/>
            <person name="Burke J.M."/>
            <person name="Salse J."/>
            <person name="Munos S."/>
            <person name="Vincourt P."/>
            <person name="Rieseberg L.H."/>
            <person name="Langlade N.B."/>
        </authorList>
    </citation>
    <scope>NUCLEOTIDE SEQUENCE</scope>
    <source>
        <tissue evidence="3">Leaves</tissue>
    </source>
</reference>
<dbReference type="Gramene" id="mRNA:HanXRQr2_Chr14g0633451">
    <property type="protein sequence ID" value="mRNA:HanXRQr2_Chr14g0633451"/>
    <property type="gene ID" value="HanXRQr2_Chr14g0633451"/>
</dbReference>
<organism evidence="3 4">
    <name type="scientific">Helianthus annuus</name>
    <name type="common">Common sunflower</name>
    <dbReference type="NCBI Taxonomy" id="4232"/>
    <lineage>
        <taxon>Eukaryota</taxon>
        <taxon>Viridiplantae</taxon>
        <taxon>Streptophyta</taxon>
        <taxon>Embryophyta</taxon>
        <taxon>Tracheophyta</taxon>
        <taxon>Spermatophyta</taxon>
        <taxon>Magnoliopsida</taxon>
        <taxon>eudicotyledons</taxon>
        <taxon>Gunneridae</taxon>
        <taxon>Pentapetalae</taxon>
        <taxon>asterids</taxon>
        <taxon>campanulids</taxon>
        <taxon>Asterales</taxon>
        <taxon>Asteraceae</taxon>
        <taxon>Asteroideae</taxon>
        <taxon>Heliantheae alliance</taxon>
        <taxon>Heliantheae</taxon>
        <taxon>Helianthus</taxon>
    </lineage>
</organism>
<dbReference type="PANTHER" id="PTHR35719">
    <property type="entry name" value="OS01G0680600 PROTEIN"/>
    <property type="match status" value="1"/>
</dbReference>
<accession>A0A9K3E735</accession>
<dbReference type="EMBL" id="MNCJ02000329">
    <property type="protein sequence ID" value="KAF5768187.1"/>
    <property type="molecule type" value="Genomic_DNA"/>
</dbReference>
<evidence type="ECO:0000313" key="3">
    <source>
        <dbReference type="EMBL" id="KAF5768187.1"/>
    </source>
</evidence>
<comment type="caution">
    <text evidence="3">The sequence shown here is derived from an EMBL/GenBank/DDBJ whole genome shotgun (WGS) entry which is preliminary data.</text>
</comment>
<evidence type="ECO:0000313" key="4">
    <source>
        <dbReference type="Proteomes" id="UP000215914"/>
    </source>
</evidence>
<gene>
    <name evidence="3" type="ORF">HanXRQr2_Chr14g0633451</name>
</gene>
<feature type="region of interest" description="Disordered" evidence="1">
    <location>
        <begin position="209"/>
        <end position="259"/>
    </location>
</feature>
<keyword evidence="2" id="KW-0812">Transmembrane</keyword>
<keyword evidence="2" id="KW-1133">Transmembrane helix</keyword>
<proteinExistence type="predicted"/>
<protein>
    <recommendedName>
        <fullName evidence="5">Transmembrane protein</fullName>
    </recommendedName>
</protein>
<feature type="compositionally biased region" description="Low complexity" evidence="1">
    <location>
        <begin position="219"/>
        <end position="228"/>
    </location>
</feature>
<feature type="compositionally biased region" description="Basic residues" evidence="1">
    <location>
        <begin position="246"/>
        <end position="259"/>
    </location>
</feature>
<name>A0A9K3E735_HELAN</name>
<dbReference type="PANTHER" id="PTHR35719:SF5">
    <property type="entry name" value="T6K12.7 PROTEIN"/>
    <property type="match status" value="1"/>
</dbReference>
<feature type="transmembrane region" description="Helical" evidence="2">
    <location>
        <begin position="266"/>
        <end position="284"/>
    </location>
</feature>
<dbReference type="Proteomes" id="UP000215914">
    <property type="component" value="Unassembled WGS sequence"/>
</dbReference>
<keyword evidence="4" id="KW-1185">Reference proteome</keyword>
<reference evidence="3" key="2">
    <citation type="submission" date="2020-06" db="EMBL/GenBank/DDBJ databases">
        <title>Helianthus annuus Genome sequencing and assembly Release 2.</title>
        <authorList>
            <person name="Gouzy J."/>
            <person name="Langlade N."/>
            <person name="Munos S."/>
        </authorList>
    </citation>
    <scope>NUCLEOTIDE SEQUENCE</scope>
    <source>
        <tissue evidence="3">Leaves</tissue>
    </source>
</reference>
<dbReference type="AlphaFoldDB" id="A0A9K3E735"/>
<feature type="compositionally biased region" description="Basic and acidic residues" evidence="1">
    <location>
        <begin position="235"/>
        <end position="245"/>
    </location>
</feature>
<evidence type="ECO:0008006" key="5">
    <source>
        <dbReference type="Google" id="ProtNLM"/>
    </source>
</evidence>
<evidence type="ECO:0000256" key="1">
    <source>
        <dbReference type="SAM" id="MobiDB-lite"/>
    </source>
</evidence>
<sequence>MFVSPLWITYLVGDQMVFFTRVHPPPALLPASHRLQPWPTVSPTSSFSINPRRIIIPLRLHANRRWDSNAETFRTRNFDFDDDFEDEEDDDDDSNQWLDILEDFIDGVWIFKAFRSFGWMLPAIISSLLLTSGPKAFLMALAIPMGQSALSLLFQTVWGMPKMKTRRRGKSKRKQPPPRQPPRGASYMDIDDEQEEYVEGESKRATGYQTWVAGDGSSGDKTNGSSSSFGGWEELDGRKTRSNKDRNRKQAKSKMSRRVKRSETPFLLRLLIAVFPFLGSWTKLL</sequence>